<evidence type="ECO:0000313" key="3">
    <source>
        <dbReference type="Proteomes" id="UP001527925"/>
    </source>
</evidence>
<dbReference type="EMBL" id="JADGIZ020000033">
    <property type="protein sequence ID" value="KAL2914422.1"/>
    <property type="molecule type" value="Genomic_DNA"/>
</dbReference>
<dbReference type="Proteomes" id="UP001527925">
    <property type="component" value="Unassembled WGS sequence"/>
</dbReference>
<reference evidence="2 3" key="1">
    <citation type="submission" date="2023-09" db="EMBL/GenBank/DDBJ databases">
        <title>Pangenome analysis of Batrachochytrium dendrobatidis and related Chytrids.</title>
        <authorList>
            <person name="Yacoub M.N."/>
            <person name="Stajich J.E."/>
            <person name="James T.Y."/>
        </authorList>
    </citation>
    <scope>NUCLEOTIDE SEQUENCE [LARGE SCALE GENOMIC DNA]</scope>
    <source>
        <strain evidence="2 3">JEL0888</strain>
    </source>
</reference>
<gene>
    <name evidence="2" type="ORF">HK105_205989</name>
</gene>
<feature type="signal peptide" evidence="1">
    <location>
        <begin position="1"/>
        <end position="21"/>
    </location>
</feature>
<feature type="chain" id="PRO_5046345802" evidence="1">
    <location>
        <begin position="22"/>
        <end position="309"/>
    </location>
</feature>
<keyword evidence="1" id="KW-0732">Signal</keyword>
<dbReference type="SUPFAM" id="SSF55961">
    <property type="entry name" value="Bet v1-like"/>
    <property type="match status" value="1"/>
</dbReference>
<name>A0ABR4N4F1_9FUNG</name>
<proteinExistence type="predicted"/>
<organism evidence="2 3">
    <name type="scientific">Polyrhizophydium stewartii</name>
    <dbReference type="NCBI Taxonomy" id="2732419"/>
    <lineage>
        <taxon>Eukaryota</taxon>
        <taxon>Fungi</taxon>
        <taxon>Fungi incertae sedis</taxon>
        <taxon>Chytridiomycota</taxon>
        <taxon>Chytridiomycota incertae sedis</taxon>
        <taxon>Chytridiomycetes</taxon>
        <taxon>Rhizophydiales</taxon>
        <taxon>Rhizophydiales incertae sedis</taxon>
        <taxon>Polyrhizophydium</taxon>
    </lineage>
</organism>
<evidence type="ECO:0000313" key="2">
    <source>
        <dbReference type="EMBL" id="KAL2914422.1"/>
    </source>
</evidence>
<sequence>MRLLAAVAAACACTLAGAVTAASAEGAAATPAAATPAAATPASAAATAAAAAKFVDFVDFDNDDYLQTSRSDVEEDEEQEEDAQDVPYEITAESSEYHELFIKAAGWASENFWWTMPLLMGLLCINLIITAHLLGAAQPERHVVVRAVKVSKSTAAVWKLITDQEKYPEWRSSVKSATNVELPGTKEKGVVETTSWGKTYLRVTENERPKLWVREIVVPAELNKAWYLGGQWFSGSITFEIEQLGDDKERCAIFVTKQGYVRPPAIRFLWSLWGFDSDVLSLLWDACMALGEDKSKINIVGPVDGKLPF</sequence>
<evidence type="ECO:0000256" key="1">
    <source>
        <dbReference type="SAM" id="SignalP"/>
    </source>
</evidence>
<comment type="caution">
    <text evidence="2">The sequence shown here is derived from an EMBL/GenBank/DDBJ whole genome shotgun (WGS) entry which is preliminary data.</text>
</comment>
<accession>A0ABR4N4F1</accession>
<protein>
    <submittedName>
        <fullName evidence="2">Uncharacterized protein</fullName>
    </submittedName>
</protein>
<keyword evidence="3" id="KW-1185">Reference proteome</keyword>